<evidence type="ECO:0000313" key="3">
    <source>
        <dbReference type="Proteomes" id="UP000295292"/>
    </source>
</evidence>
<accession>A0A4R6WPB4</accession>
<dbReference type="EMBL" id="SNYV01000013">
    <property type="protein sequence ID" value="TDQ78075.1"/>
    <property type="molecule type" value="Genomic_DNA"/>
</dbReference>
<sequence>MMIEQFFLSFGIFSKEEIAGFLTLFEQRQLPKSSYFAQAGQVCREVAFIESGIFRSYYHTEKGDDVTYCFRFPNGMLGAYSSFISGEPSVENLQALTEARIWVLTKKKIEDLEVSNSKWTKFLKIIAEQQYMELEERVFQLQKESASSRYASLLKKQPDYIQSIPLQYLSSYLGITQRHLSRIRKSLSF</sequence>
<dbReference type="Pfam" id="PF00027">
    <property type="entry name" value="cNMP_binding"/>
    <property type="match status" value="1"/>
</dbReference>
<evidence type="ECO:0000313" key="2">
    <source>
        <dbReference type="EMBL" id="TDQ78075.1"/>
    </source>
</evidence>
<dbReference type="SUPFAM" id="SSF51206">
    <property type="entry name" value="cAMP-binding domain-like"/>
    <property type="match status" value="1"/>
</dbReference>
<name>A0A4R6WPB4_9SPHI</name>
<comment type="caution">
    <text evidence="2">The sequence shown here is derived from an EMBL/GenBank/DDBJ whole genome shotgun (WGS) entry which is preliminary data.</text>
</comment>
<dbReference type="Proteomes" id="UP000295292">
    <property type="component" value="Unassembled WGS sequence"/>
</dbReference>
<reference evidence="2 3" key="1">
    <citation type="submission" date="2019-03" db="EMBL/GenBank/DDBJ databases">
        <title>Genomic Encyclopedia of Archaeal and Bacterial Type Strains, Phase II (KMG-II): from individual species to whole genera.</title>
        <authorList>
            <person name="Goeker M."/>
        </authorList>
    </citation>
    <scope>NUCLEOTIDE SEQUENCE [LARGE SCALE GENOMIC DNA]</scope>
    <source>
        <strain evidence="2 3">DSM 28353</strain>
    </source>
</reference>
<dbReference type="Gene3D" id="2.60.120.10">
    <property type="entry name" value="Jelly Rolls"/>
    <property type="match status" value="1"/>
</dbReference>
<dbReference type="CDD" id="cd00038">
    <property type="entry name" value="CAP_ED"/>
    <property type="match status" value="1"/>
</dbReference>
<dbReference type="InterPro" id="IPR000595">
    <property type="entry name" value="cNMP-bd_dom"/>
</dbReference>
<feature type="domain" description="Cyclic nucleotide-binding" evidence="1">
    <location>
        <begin position="28"/>
        <end position="112"/>
    </location>
</feature>
<evidence type="ECO:0000259" key="1">
    <source>
        <dbReference type="Pfam" id="PF00027"/>
    </source>
</evidence>
<dbReference type="RefSeq" id="WP_211348498.1">
    <property type="nucleotide sequence ID" value="NZ_SNYV01000013.1"/>
</dbReference>
<protein>
    <submittedName>
        <fullName evidence="2">CRP-like cAMP-binding protein</fullName>
    </submittedName>
</protein>
<organism evidence="2 3">
    <name type="scientific">Sphingobacterium yanglingense</name>
    <dbReference type="NCBI Taxonomy" id="1437280"/>
    <lineage>
        <taxon>Bacteria</taxon>
        <taxon>Pseudomonadati</taxon>
        <taxon>Bacteroidota</taxon>
        <taxon>Sphingobacteriia</taxon>
        <taxon>Sphingobacteriales</taxon>
        <taxon>Sphingobacteriaceae</taxon>
        <taxon>Sphingobacterium</taxon>
    </lineage>
</organism>
<dbReference type="InterPro" id="IPR014710">
    <property type="entry name" value="RmlC-like_jellyroll"/>
</dbReference>
<keyword evidence="3" id="KW-1185">Reference proteome</keyword>
<dbReference type="AlphaFoldDB" id="A0A4R6WPB4"/>
<proteinExistence type="predicted"/>
<dbReference type="InterPro" id="IPR018490">
    <property type="entry name" value="cNMP-bd_dom_sf"/>
</dbReference>
<gene>
    <name evidence="2" type="ORF">CLV99_2052</name>
</gene>